<dbReference type="InterPro" id="IPR032389">
    <property type="entry name" value="GspB_C"/>
</dbReference>
<dbReference type="AlphaFoldDB" id="A0A7Z0VPE2"/>
<dbReference type="Pfam" id="PF16537">
    <property type="entry name" value="T2SSB"/>
    <property type="match status" value="1"/>
</dbReference>
<evidence type="ECO:0000259" key="3">
    <source>
        <dbReference type="Pfam" id="PF16537"/>
    </source>
</evidence>
<feature type="region of interest" description="Disordered" evidence="1">
    <location>
        <begin position="63"/>
        <end position="121"/>
    </location>
</feature>
<evidence type="ECO:0000313" key="5">
    <source>
        <dbReference type="Proteomes" id="UP000094769"/>
    </source>
</evidence>
<reference evidence="4 5" key="1">
    <citation type="submission" date="2016-06" db="EMBL/GenBank/DDBJ databases">
        <title>Genome sequence of endosymbiont of Candidatus Endolucinida thiodiazotropha.</title>
        <authorList>
            <person name="Poehlein A."/>
            <person name="Koenig S."/>
            <person name="Heiden S.E."/>
            <person name="Thuermer A."/>
            <person name="Voget S."/>
            <person name="Daniel R."/>
            <person name="Markert S."/>
            <person name="Gros O."/>
            <person name="Schweder T."/>
        </authorList>
    </citation>
    <scope>NUCLEOTIDE SEQUENCE [LARGE SCALE GENOMIC DNA]</scope>
    <source>
        <strain evidence="4 5">COS</strain>
    </source>
</reference>
<dbReference type="Proteomes" id="UP000094769">
    <property type="component" value="Unassembled WGS sequence"/>
</dbReference>
<feature type="domain" description="Type II secretion system protein GspB C-terminal" evidence="3">
    <location>
        <begin position="166"/>
        <end position="224"/>
    </location>
</feature>
<protein>
    <recommendedName>
        <fullName evidence="3">Type II secretion system protein GspB C-terminal domain-containing protein</fullName>
    </recommendedName>
</protein>
<sequence>MSLILEALKKAERQHKLGEVPKINPDAEQPTSTASHRLGWLMMVMLAMILLGTGIYLGSSSWWSQQPQQHGPSVSSTEPVPQGGVQERAPAELTLPDTEGMVGDSDPAISVNPPQAAIEPQPVIATSQAKEIELPQVVESEPPQPPPPPQPPKPLYEMPSGFVANLPSMNIDIHSYDQRPAKRYVLINMEKYREGDYLAEGPRVLEILPQGAVMEHMGERFILPIGN</sequence>
<evidence type="ECO:0000256" key="1">
    <source>
        <dbReference type="SAM" id="MobiDB-lite"/>
    </source>
</evidence>
<organism evidence="4 5">
    <name type="scientific">Candidatus Thiodiazotropha endolucinida</name>
    <dbReference type="NCBI Taxonomy" id="1655433"/>
    <lineage>
        <taxon>Bacteria</taxon>
        <taxon>Pseudomonadati</taxon>
        <taxon>Pseudomonadota</taxon>
        <taxon>Gammaproteobacteria</taxon>
        <taxon>Chromatiales</taxon>
        <taxon>Sedimenticolaceae</taxon>
        <taxon>Candidatus Thiodiazotropha</taxon>
    </lineage>
</organism>
<evidence type="ECO:0000256" key="2">
    <source>
        <dbReference type="SAM" id="Phobius"/>
    </source>
</evidence>
<keyword evidence="2" id="KW-0472">Membrane</keyword>
<accession>A0A7Z0VPE2</accession>
<keyword evidence="2" id="KW-0812">Transmembrane</keyword>
<proteinExistence type="predicted"/>
<dbReference type="GO" id="GO:0015627">
    <property type="term" value="C:type II protein secretion system complex"/>
    <property type="evidence" value="ECO:0007669"/>
    <property type="project" value="InterPro"/>
</dbReference>
<comment type="caution">
    <text evidence="4">The sequence shown here is derived from an EMBL/GenBank/DDBJ whole genome shotgun (WGS) entry which is preliminary data.</text>
</comment>
<keyword evidence="5" id="KW-1185">Reference proteome</keyword>
<evidence type="ECO:0000313" key="4">
    <source>
        <dbReference type="EMBL" id="ODJ89045.1"/>
    </source>
</evidence>
<dbReference type="EMBL" id="MARB01000003">
    <property type="protein sequence ID" value="ODJ89045.1"/>
    <property type="molecule type" value="Genomic_DNA"/>
</dbReference>
<feature type="transmembrane region" description="Helical" evidence="2">
    <location>
        <begin position="38"/>
        <end position="58"/>
    </location>
</feature>
<gene>
    <name evidence="4" type="ORF">CODIS_06570</name>
</gene>
<dbReference type="OrthoDB" id="5432325at2"/>
<keyword evidence="2" id="KW-1133">Transmembrane helix</keyword>
<dbReference type="RefSeq" id="WP_069121282.1">
    <property type="nucleotide sequence ID" value="NZ_MARB01000003.1"/>
</dbReference>
<feature type="compositionally biased region" description="Low complexity" evidence="1">
    <location>
        <begin position="63"/>
        <end position="73"/>
    </location>
</feature>
<name>A0A7Z0VPE2_9GAMM</name>